<dbReference type="PANTHER" id="PTHR30535">
    <property type="entry name" value="VITAMIN B12-BINDING PROTEIN"/>
    <property type="match status" value="1"/>
</dbReference>
<dbReference type="PROSITE" id="PS50983">
    <property type="entry name" value="FE_B12_PBP"/>
    <property type="match status" value="1"/>
</dbReference>
<name>A0ABW5XDU5_9MICO</name>
<reference evidence="5" key="1">
    <citation type="journal article" date="2019" name="Int. J. Syst. Evol. Microbiol.">
        <title>The Global Catalogue of Microorganisms (GCM) 10K type strain sequencing project: providing services to taxonomists for standard genome sequencing and annotation.</title>
        <authorList>
            <consortium name="The Broad Institute Genomics Platform"/>
            <consortium name="The Broad Institute Genome Sequencing Center for Infectious Disease"/>
            <person name="Wu L."/>
            <person name="Ma J."/>
        </authorList>
    </citation>
    <scope>NUCLEOTIDE SEQUENCE [LARGE SCALE GENOMIC DNA]</scope>
    <source>
        <strain evidence="5">KCTC 33576</strain>
    </source>
</reference>
<evidence type="ECO:0000256" key="2">
    <source>
        <dbReference type="SAM" id="SignalP"/>
    </source>
</evidence>
<comment type="caution">
    <text evidence="4">The sequence shown here is derived from an EMBL/GenBank/DDBJ whole genome shotgun (WGS) entry which is preliminary data.</text>
</comment>
<dbReference type="InterPro" id="IPR002491">
    <property type="entry name" value="ABC_transptr_periplasmic_BD"/>
</dbReference>
<keyword evidence="5" id="KW-1185">Reference proteome</keyword>
<dbReference type="SUPFAM" id="SSF53807">
    <property type="entry name" value="Helical backbone' metal receptor"/>
    <property type="match status" value="1"/>
</dbReference>
<proteinExistence type="inferred from homology"/>
<evidence type="ECO:0000256" key="1">
    <source>
        <dbReference type="ARBA" id="ARBA00008814"/>
    </source>
</evidence>
<dbReference type="Proteomes" id="UP001597391">
    <property type="component" value="Unassembled WGS sequence"/>
</dbReference>
<dbReference type="InterPro" id="IPR050902">
    <property type="entry name" value="ABC_Transporter_SBP"/>
</dbReference>
<dbReference type="EMBL" id="JBHUOP010000002">
    <property type="protein sequence ID" value="MFD2839787.1"/>
    <property type="molecule type" value="Genomic_DNA"/>
</dbReference>
<gene>
    <name evidence="4" type="ORF">ACFSYH_04290</name>
</gene>
<dbReference type="RefSeq" id="WP_377465343.1">
    <property type="nucleotide sequence ID" value="NZ_JBHUOP010000002.1"/>
</dbReference>
<organism evidence="4 5">
    <name type="scientific">Populibacterium corticicola</name>
    <dbReference type="NCBI Taxonomy" id="1812826"/>
    <lineage>
        <taxon>Bacteria</taxon>
        <taxon>Bacillati</taxon>
        <taxon>Actinomycetota</taxon>
        <taxon>Actinomycetes</taxon>
        <taxon>Micrococcales</taxon>
        <taxon>Jonesiaceae</taxon>
        <taxon>Populibacterium</taxon>
    </lineage>
</organism>
<evidence type="ECO:0000313" key="5">
    <source>
        <dbReference type="Proteomes" id="UP001597391"/>
    </source>
</evidence>
<sequence length="372" mass="38609">MNRVTRVRKTAIAGVLMGALLVAGCSPIEPTAKAEAPVETGVALADVTPVENPKAHVGPSTALMTGETPLEPIEPGTPQLPVTVTDMQGTEVTITDTSRILALDVYGTTSRIVYRLGLGDQLVGRDTSTNFPEARHLPLVTPAGHDLAAEAILELSPTVIITDTSLGPWDVILQMRDSGIPVVVVDSHRSIENTSDMIRQVAEALGVSEAGETLAQEVEGEVNAKVQQIAEIAPAAQEDKLRIAFLYIRGGSGVYYMFGSDSGADALISALGGVDVASEIGWSGMKPVNAEGIIAAAPDVILTMTKGLESTDGVDGLLEALPELAQTPAGINKRIVDMDDTAILSYGPATAEVLDALAVALYAPDANASAAQ</sequence>
<dbReference type="Pfam" id="PF01497">
    <property type="entry name" value="Peripla_BP_2"/>
    <property type="match status" value="1"/>
</dbReference>
<comment type="similarity">
    <text evidence="1">Belongs to the bacterial solute-binding protein 8 family.</text>
</comment>
<dbReference type="PROSITE" id="PS51257">
    <property type="entry name" value="PROKAR_LIPOPROTEIN"/>
    <property type="match status" value="1"/>
</dbReference>
<feature type="domain" description="Fe/B12 periplasmic-binding" evidence="3">
    <location>
        <begin position="101"/>
        <end position="365"/>
    </location>
</feature>
<evidence type="ECO:0000313" key="4">
    <source>
        <dbReference type="EMBL" id="MFD2839787.1"/>
    </source>
</evidence>
<dbReference type="Gene3D" id="3.40.50.1980">
    <property type="entry name" value="Nitrogenase molybdenum iron protein domain"/>
    <property type="match status" value="2"/>
</dbReference>
<feature type="chain" id="PRO_5045183370" evidence="2">
    <location>
        <begin position="29"/>
        <end position="372"/>
    </location>
</feature>
<accession>A0ABW5XDU5</accession>
<keyword evidence="2" id="KW-0732">Signal</keyword>
<dbReference type="PANTHER" id="PTHR30535:SF4">
    <property type="entry name" value="HEMIN-BINDING PERIPLASMIC PROTEIN HMUT"/>
    <property type="match status" value="1"/>
</dbReference>
<protein>
    <submittedName>
        <fullName evidence="4">Hemin ABC transporter substrate-binding protein</fullName>
    </submittedName>
</protein>
<feature type="signal peptide" evidence="2">
    <location>
        <begin position="1"/>
        <end position="28"/>
    </location>
</feature>
<evidence type="ECO:0000259" key="3">
    <source>
        <dbReference type="PROSITE" id="PS50983"/>
    </source>
</evidence>